<gene>
    <name evidence="7" type="ORF">TrST_g9287</name>
</gene>
<dbReference type="GO" id="GO:0051295">
    <property type="term" value="P:establishment of meiotic spindle localization"/>
    <property type="evidence" value="ECO:0007669"/>
    <property type="project" value="TreeGrafter"/>
</dbReference>
<accession>A0A9W7A1G2</accession>
<sequence>MDNTSSQAPSPNSPLHPPSSPPLSPTKEIEVTFPPGSLGISFDWNAEFSRFQIKAFANGPKPSLYPGLILTRVQGEEVHGSYDRAVEALGRGADAERVLTFVNSRSLEMTKSPPRLSGPPVPTSPGEEKKDGGSPPSSPAVDIQFNPSSRPQTGQTTNRTNKSRKSNASSDMSEMLALVQRKKDARLESERRQSVMEDKRINENVYHPDQKRLERALRSNEKLKCVFVEVRNESYWFDQRRKIGGKFHSVKSVQKDKNGSEYKAMCYELKRRESDYELAPSKKYLGLHKSSAAAYRACENFCKERDANIGELKMDKGNLYENPDKLLSTHYNVKVVSEAFRDMSFEERNMMVYEVLVKEYFDGKAGGENMKNFCIRGKAVNSLPHMQHLSLPFEIMLDLRTPSQYSPKTYQPDSTERFSKSRTGIRAAGIGEDVRGISKTKSLKETIKKPEGKSEGGLHGHFYHDMTDSVKGLVQEQYQTNMKLIKGDPETLESGVYKKTVVRPGQVEAEDPRSMGVQGGDMVEVNGEMVEYESDEMKQAAAAMKAAMEALEVGDDPTKAAELAVLEWKQKNSGRGDQSPKKKAEEMMKKKAAILGQKQVGEAKEGDGEADIITKYQVSVKRIAGWAKRLQRIWRRRILPRTQRLSNRRNYAAMLLQKQVRGYYAREYVEIFREVIVIASTKIQALYRAVLGRRKAEEIRQRLTKFAIAVQPLVRGWIGRTYARWLRENWKRAKLMQKITRGFIHRRRFERVGMDRLRGIYDQYAVRIQNICRGYVARKEFRVKIENLVFNKILIPSVIVNQRVYRGRLGRRIGFQKRLERDAAIELQRHCRGLIKRRWLAYVRWKKYERSCAILLQSHFKGWIDREIMRRRRNKHYEATVVIPSILRIQSQYRGYVCRRNLAELKNQWFQATRIQGAYRSFIAMRLAKELFRLHELKMKGKRCTQIQRLFRGWWWRRYAYQKKAGEAARRLYASRIIMRGWIRYRDGRRYRTVKEAWEVEQSAETLMDLDEERAEILEDLDDIELDIAAREKTMRKVNKRVKEIMYFNEQVALRLPKVEWEVDNPGPKDITQGWYEAFQDEFERLHNQSRMAREEMRLCKCNLRVLQRELDMLWLEREDVQIDLDGIGLAEHQEFELLRRVEMKRADRRKNEEWEKRVRLEKNKWKVDDVRKAVIRKKRVDLDEIAKELNEKRSEDFVSTVSFWKRHDHKKAEKDKMKRTVRERRKEQAEAVEKLGIKNEAIRHTFDAVISGTLDILKGGTMDGRHDKHDFRQDEKAMCRICGRVYCECDQDKNPTDTYFHKV</sequence>
<keyword evidence="4" id="KW-0112">Calmodulin-binding</keyword>
<protein>
    <submittedName>
        <fullName evidence="7">Uncharacterized protein</fullName>
    </submittedName>
</protein>
<dbReference type="OrthoDB" id="2148418at2759"/>
<dbReference type="SMART" id="SM00015">
    <property type="entry name" value="IQ"/>
    <property type="match status" value="9"/>
</dbReference>
<evidence type="ECO:0000256" key="3">
    <source>
        <dbReference type="ARBA" id="ARBA00022737"/>
    </source>
</evidence>
<evidence type="ECO:0000256" key="4">
    <source>
        <dbReference type="ARBA" id="ARBA00022860"/>
    </source>
</evidence>
<dbReference type="Gene3D" id="1.20.5.190">
    <property type="match status" value="3"/>
</dbReference>
<comment type="caution">
    <text evidence="7">The sequence shown here is derived from an EMBL/GenBank/DDBJ whole genome shotgun (WGS) entry which is preliminary data.</text>
</comment>
<dbReference type="Gene3D" id="3.10.20.90">
    <property type="entry name" value="Phosphatidylinositol 3-kinase Catalytic Subunit, Chain A, domain 1"/>
    <property type="match status" value="1"/>
</dbReference>
<dbReference type="EMBL" id="BRXY01000089">
    <property type="protein sequence ID" value="GMH63936.1"/>
    <property type="molecule type" value="Genomic_DNA"/>
</dbReference>
<dbReference type="PANTHER" id="PTHR22706">
    <property type="entry name" value="ASSEMBLY FACTOR FOR SPINDLE MICROTUBULES"/>
    <property type="match status" value="1"/>
</dbReference>
<feature type="coiled-coil region" evidence="5">
    <location>
        <begin position="1000"/>
        <end position="1027"/>
    </location>
</feature>
<feature type="coiled-coil region" evidence="5">
    <location>
        <begin position="1176"/>
        <end position="1231"/>
    </location>
</feature>
<name>A0A9W7A1G2_9STRA</name>
<evidence type="ECO:0000313" key="7">
    <source>
        <dbReference type="EMBL" id="GMH63936.1"/>
    </source>
</evidence>
<comment type="subcellular location">
    <subcellularLocation>
        <location evidence="1">Cytoplasm</location>
    </subcellularLocation>
</comment>
<dbReference type="Pfam" id="PF00612">
    <property type="entry name" value="IQ"/>
    <property type="match status" value="4"/>
</dbReference>
<keyword evidence="3" id="KW-0677">Repeat</keyword>
<feature type="compositionally biased region" description="Pro residues" evidence="6">
    <location>
        <begin position="11"/>
        <end position="24"/>
    </location>
</feature>
<reference evidence="8" key="1">
    <citation type="journal article" date="2023" name="Commun. Biol.">
        <title>Genome analysis of Parmales, the sister group of diatoms, reveals the evolutionary specialization of diatoms from phago-mixotrophs to photoautotrophs.</title>
        <authorList>
            <person name="Ban H."/>
            <person name="Sato S."/>
            <person name="Yoshikawa S."/>
            <person name="Yamada K."/>
            <person name="Nakamura Y."/>
            <person name="Ichinomiya M."/>
            <person name="Sato N."/>
            <person name="Blanc-Mathieu R."/>
            <person name="Endo H."/>
            <person name="Kuwata A."/>
            <person name="Ogata H."/>
        </authorList>
    </citation>
    <scope>NUCLEOTIDE SEQUENCE [LARGE SCALE GENOMIC DNA]</scope>
    <source>
        <strain evidence="8">NIES 3701</strain>
    </source>
</reference>
<evidence type="ECO:0000256" key="5">
    <source>
        <dbReference type="SAM" id="Coils"/>
    </source>
</evidence>
<dbReference type="GO" id="GO:0000278">
    <property type="term" value="P:mitotic cell cycle"/>
    <property type="evidence" value="ECO:0007669"/>
    <property type="project" value="TreeGrafter"/>
</dbReference>
<evidence type="ECO:0000256" key="6">
    <source>
        <dbReference type="SAM" id="MobiDB-lite"/>
    </source>
</evidence>
<keyword evidence="5" id="KW-0175">Coiled coil</keyword>
<dbReference type="GO" id="GO:0007051">
    <property type="term" value="P:spindle organization"/>
    <property type="evidence" value="ECO:0007669"/>
    <property type="project" value="TreeGrafter"/>
</dbReference>
<dbReference type="SUPFAM" id="SSF82657">
    <property type="entry name" value="BolA-like"/>
    <property type="match status" value="1"/>
</dbReference>
<dbReference type="GO" id="GO:0005737">
    <property type="term" value="C:cytoplasm"/>
    <property type="evidence" value="ECO:0007669"/>
    <property type="project" value="UniProtKB-SubCell"/>
</dbReference>
<dbReference type="InterPro" id="IPR000048">
    <property type="entry name" value="IQ_motif_EF-hand-BS"/>
</dbReference>
<feature type="region of interest" description="Disordered" evidence="6">
    <location>
        <begin position="1"/>
        <end position="32"/>
    </location>
</feature>
<dbReference type="PROSITE" id="PS50096">
    <property type="entry name" value="IQ"/>
    <property type="match status" value="7"/>
</dbReference>
<organism evidence="7 8">
    <name type="scientific">Triparma strigata</name>
    <dbReference type="NCBI Taxonomy" id="1606541"/>
    <lineage>
        <taxon>Eukaryota</taxon>
        <taxon>Sar</taxon>
        <taxon>Stramenopiles</taxon>
        <taxon>Ochrophyta</taxon>
        <taxon>Bolidophyceae</taxon>
        <taxon>Parmales</taxon>
        <taxon>Triparmaceae</taxon>
        <taxon>Triparma</taxon>
    </lineage>
</organism>
<keyword evidence="2" id="KW-0963">Cytoplasm</keyword>
<feature type="region of interest" description="Disordered" evidence="6">
    <location>
        <begin position="106"/>
        <end position="173"/>
    </location>
</feature>
<dbReference type="InterPro" id="IPR051185">
    <property type="entry name" value="ASPM"/>
</dbReference>
<proteinExistence type="predicted"/>
<evidence type="ECO:0000256" key="2">
    <source>
        <dbReference type="ARBA" id="ARBA00022490"/>
    </source>
</evidence>
<feature type="compositionally biased region" description="Polar residues" evidence="6">
    <location>
        <begin position="145"/>
        <end position="172"/>
    </location>
</feature>
<dbReference type="Proteomes" id="UP001165085">
    <property type="component" value="Unassembled WGS sequence"/>
</dbReference>
<dbReference type="PANTHER" id="PTHR22706:SF1">
    <property type="entry name" value="ASSEMBLY FACTOR FOR SPINDLE MICROTUBULES"/>
    <property type="match status" value="1"/>
</dbReference>
<dbReference type="InterPro" id="IPR036065">
    <property type="entry name" value="BolA-like_sf"/>
</dbReference>
<evidence type="ECO:0000313" key="8">
    <source>
        <dbReference type="Proteomes" id="UP001165085"/>
    </source>
</evidence>
<evidence type="ECO:0000256" key="1">
    <source>
        <dbReference type="ARBA" id="ARBA00004496"/>
    </source>
</evidence>
<keyword evidence="8" id="KW-1185">Reference proteome</keyword>
<dbReference type="GO" id="GO:0000922">
    <property type="term" value="C:spindle pole"/>
    <property type="evidence" value="ECO:0007669"/>
    <property type="project" value="TreeGrafter"/>
</dbReference>
<dbReference type="GO" id="GO:0005516">
    <property type="term" value="F:calmodulin binding"/>
    <property type="evidence" value="ECO:0007669"/>
    <property type="project" value="UniProtKB-KW"/>
</dbReference>